<keyword evidence="5" id="KW-1185">Reference proteome</keyword>
<dbReference type="Proteomes" id="UP000326505">
    <property type="component" value="Chromosome"/>
</dbReference>
<protein>
    <submittedName>
        <fullName evidence="3">Helix-turn-helix domain-containing protein</fullName>
    </submittedName>
</protein>
<accession>A0A5P2XEZ5</accession>
<dbReference type="RefSeq" id="WP_150514452.1">
    <property type="nucleotide sequence ID" value="NZ_BMSQ01000006.1"/>
</dbReference>
<gene>
    <name evidence="3" type="ORF">CP982_36905</name>
    <name evidence="2" type="ORF">FHS40_004708</name>
</gene>
<name>A0A5P2XEZ5_STRST</name>
<dbReference type="Proteomes" id="UP000549009">
    <property type="component" value="Unassembled WGS sequence"/>
</dbReference>
<proteinExistence type="predicted"/>
<reference evidence="2 5" key="2">
    <citation type="submission" date="2020-08" db="EMBL/GenBank/DDBJ databases">
        <title>Genomic Encyclopedia of Type Strains, Phase III (KMG-III): the genomes of soil and plant-associated and newly described type strains.</title>
        <authorList>
            <person name="Whitman W."/>
        </authorList>
    </citation>
    <scope>NUCLEOTIDE SEQUENCE [LARGE SCALE GENOMIC DNA]</scope>
    <source>
        <strain evidence="2 5">CECT 3146</strain>
    </source>
</reference>
<feature type="compositionally biased region" description="Low complexity" evidence="1">
    <location>
        <begin position="159"/>
        <end position="172"/>
    </location>
</feature>
<evidence type="ECO:0000313" key="3">
    <source>
        <dbReference type="EMBL" id="QEV63597.1"/>
    </source>
</evidence>
<evidence type="ECO:0000313" key="5">
    <source>
        <dbReference type="Proteomes" id="UP000549009"/>
    </source>
</evidence>
<dbReference type="OrthoDB" id="2375382at2"/>
<dbReference type="InterPro" id="IPR009057">
    <property type="entry name" value="Homeodomain-like_sf"/>
</dbReference>
<dbReference type="EMBL" id="CP023690">
    <property type="protein sequence ID" value="QEV63597.1"/>
    <property type="molecule type" value="Genomic_DNA"/>
</dbReference>
<dbReference type="Pfam" id="PF13551">
    <property type="entry name" value="HTH_29"/>
    <property type="match status" value="1"/>
</dbReference>
<reference evidence="3 4" key="1">
    <citation type="submission" date="2017-09" db="EMBL/GenBank/DDBJ databases">
        <authorList>
            <person name="Lee N."/>
            <person name="Cho B.-K."/>
        </authorList>
    </citation>
    <scope>NUCLEOTIDE SEQUENCE [LARGE SCALE GENOMIC DNA]</scope>
    <source>
        <strain evidence="3 4">ATCC 27465</strain>
    </source>
</reference>
<feature type="region of interest" description="Disordered" evidence="1">
    <location>
        <begin position="159"/>
        <end position="194"/>
    </location>
</feature>
<dbReference type="EMBL" id="JACHJD010000007">
    <property type="protein sequence ID" value="MBB5105613.1"/>
    <property type="molecule type" value="Genomic_DNA"/>
</dbReference>
<evidence type="ECO:0000313" key="4">
    <source>
        <dbReference type="Proteomes" id="UP000326505"/>
    </source>
</evidence>
<evidence type="ECO:0000256" key="1">
    <source>
        <dbReference type="SAM" id="MobiDB-lite"/>
    </source>
</evidence>
<feature type="compositionally biased region" description="Polar residues" evidence="1">
    <location>
        <begin position="313"/>
        <end position="322"/>
    </location>
</feature>
<sequence>MSRMGPLTVEVLLTDEERQVLLRWARRPTSSQALELRCRMVLACAEGASHTRSGAELGVHPTAVAKWRKRFAADRLEGLVDAPRPGAPRTVGDDRVEDVIVRILESTPGRHTLVDEIDGPGHRSVTVGCLPDLADVWPQAAHDGAWWRSSHCPTILSSSMRPVTSSTSTWPRPSRPGPLRGREVPNPGAGPVRIGAADDARHARAPHPRLPARRNHTLFASLTVATGEVIGQLHGRHPRHRDRTRLQPGPGLVIAPIRHRQVAVTLPVGLGGPGAGTGPGHRAYQRNTHHHGSPLVASSPRCWPAPAPAAPRRTNSWRQRRW</sequence>
<evidence type="ECO:0000313" key="2">
    <source>
        <dbReference type="EMBL" id="MBB5105613.1"/>
    </source>
</evidence>
<feature type="region of interest" description="Disordered" evidence="1">
    <location>
        <begin position="285"/>
        <end position="322"/>
    </location>
</feature>
<dbReference type="SUPFAM" id="SSF46689">
    <property type="entry name" value="Homeodomain-like"/>
    <property type="match status" value="1"/>
</dbReference>
<dbReference type="KEGG" id="sspb:CP982_36905"/>
<dbReference type="AlphaFoldDB" id="A0A5P2XEZ5"/>
<organism evidence="3 4">
    <name type="scientific">Streptomyces spectabilis</name>
    <dbReference type="NCBI Taxonomy" id="68270"/>
    <lineage>
        <taxon>Bacteria</taxon>
        <taxon>Bacillati</taxon>
        <taxon>Actinomycetota</taxon>
        <taxon>Actinomycetes</taxon>
        <taxon>Kitasatosporales</taxon>
        <taxon>Streptomycetaceae</taxon>
        <taxon>Streptomyces</taxon>
    </lineage>
</organism>